<comment type="caution">
    <text evidence="1">The sequence shown here is derived from an EMBL/GenBank/DDBJ whole genome shotgun (WGS) entry which is preliminary data.</text>
</comment>
<gene>
    <name evidence="1" type="ORF">L1987_63721</name>
</gene>
<keyword evidence="2" id="KW-1185">Reference proteome</keyword>
<sequence>MKRGHSVPQMKDEDEPKVIEFFRVVMIDALSARQEEALVLLTEFVKTRTKRVQRHLVEMFLSVLQMATFKEDSVFLMIECIVILVEYQETTVTLFDFLLNLSVYADVALFDINQWLLSRS</sequence>
<accession>A0ACB9CE29</accession>
<reference evidence="2" key="1">
    <citation type="journal article" date="2022" name="Mol. Ecol. Resour.">
        <title>The genomes of chicory, endive, great burdock and yacon provide insights into Asteraceae palaeo-polyploidization history and plant inulin production.</title>
        <authorList>
            <person name="Fan W."/>
            <person name="Wang S."/>
            <person name="Wang H."/>
            <person name="Wang A."/>
            <person name="Jiang F."/>
            <person name="Liu H."/>
            <person name="Zhao H."/>
            <person name="Xu D."/>
            <person name="Zhang Y."/>
        </authorList>
    </citation>
    <scope>NUCLEOTIDE SEQUENCE [LARGE SCALE GENOMIC DNA]</scope>
    <source>
        <strain evidence="2">cv. Yunnan</strain>
    </source>
</reference>
<evidence type="ECO:0000313" key="1">
    <source>
        <dbReference type="EMBL" id="KAI3732516.1"/>
    </source>
</evidence>
<dbReference type="Proteomes" id="UP001056120">
    <property type="component" value="Linkage Group LG21"/>
</dbReference>
<reference evidence="1 2" key="2">
    <citation type="journal article" date="2022" name="Mol. Ecol. Resour.">
        <title>The genomes of chicory, endive, great burdock and yacon provide insights into Asteraceae paleo-polyploidization history and plant inulin production.</title>
        <authorList>
            <person name="Fan W."/>
            <person name="Wang S."/>
            <person name="Wang H."/>
            <person name="Wang A."/>
            <person name="Jiang F."/>
            <person name="Liu H."/>
            <person name="Zhao H."/>
            <person name="Xu D."/>
            <person name="Zhang Y."/>
        </authorList>
    </citation>
    <scope>NUCLEOTIDE SEQUENCE [LARGE SCALE GENOMIC DNA]</scope>
    <source>
        <strain evidence="2">cv. Yunnan</strain>
        <tissue evidence="1">Leaves</tissue>
    </source>
</reference>
<dbReference type="EMBL" id="CM042038">
    <property type="protein sequence ID" value="KAI3732516.1"/>
    <property type="molecule type" value="Genomic_DNA"/>
</dbReference>
<evidence type="ECO:0000313" key="2">
    <source>
        <dbReference type="Proteomes" id="UP001056120"/>
    </source>
</evidence>
<protein>
    <submittedName>
        <fullName evidence="1">Uncharacterized protein</fullName>
    </submittedName>
</protein>
<organism evidence="1 2">
    <name type="scientific">Smallanthus sonchifolius</name>
    <dbReference type="NCBI Taxonomy" id="185202"/>
    <lineage>
        <taxon>Eukaryota</taxon>
        <taxon>Viridiplantae</taxon>
        <taxon>Streptophyta</taxon>
        <taxon>Embryophyta</taxon>
        <taxon>Tracheophyta</taxon>
        <taxon>Spermatophyta</taxon>
        <taxon>Magnoliopsida</taxon>
        <taxon>eudicotyledons</taxon>
        <taxon>Gunneridae</taxon>
        <taxon>Pentapetalae</taxon>
        <taxon>asterids</taxon>
        <taxon>campanulids</taxon>
        <taxon>Asterales</taxon>
        <taxon>Asteraceae</taxon>
        <taxon>Asteroideae</taxon>
        <taxon>Heliantheae alliance</taxon>
        <taxon>Millerieae</taxon>
        <taxon>Smallanthus</taxon>
    </lineage>
</organism>
<name>A0ACB9CE29_9ASTR</name>
<proteinExistence type="predicted"/>